<dbReference type="FunFam" id="3.40.50.170:FF:000007">
    <property type="entry name" value="Phosphoribosylglycinamide formyltransferase"/>
    <property type="match status" value="1"/>
</dbReference>
<dbReference type="InterPro" id="IPR002376">
    <property type="entry name" value="Formyl_transf_N"/>
</dbReference>
<evidence type="ECO:0000256" key="1">
    <source>
        <dbReference type="ARBA" id="ARBA00005054"/>
    </source>
</evidence>
<dbReference type="Gene3D" id="3.40.50.170">
    <property type="entry name" value="Formyl transferase, N-terminal domain"/>
    <property type="match status" value="1"/>
</dbReference>
<evidence type="ECO:0000256" key="4">
    <source>
        <dbReference type="ARBA" id="ARBA00038440"/>
    </source>
</evidence>
<feature type="binding site" evidence="6">
    <location>
        <begin position="96"/>
        <end position="99"/>
    </location>
    <ligand>
        <name>(6R)-10-formyltetrahydrofolate</name>
        <dbReference type="ChEBI" id="CHEBI:195366"/>
    </ligand>
</feature>
<keyword evidence="2 6" id="KW-0808">Transferase</keyword>
<dbReference type="PANTHER" id="PTHR43369">
    <property type="entry name" value="PHOSPHORIBOSYLGLYCINAMIDE FORMYLTRANSFERASE"/>
    <property type="match status" value="1"/>
</dbReference>
<feature type="binding site" evidence="6">
    <location>
        <position position="113"/>
    </location>
    <ligand>
        <name>(6R)-10-formyltetrahydrofolate</name>
        <dbReference type="ChEBI" id="CHEBI:195366"/>
    </ligand>
</feature>
<evidence type="ECO:0000256" key="2">
    <source>
        <dbReference type="ARBA" id="ARBA00022679"/>
    </source>
</evidence>
<comment type="function">
    <text evidence="6">Catalyzes the transfer of a formyl group from 10-formyltetrahydrofolate to 5-phospho-ribosyl-glycinamide (GAR), producing 5-phospho-ribosyl-N-formylglycinamide (FGAR) and tetrahydrofolate.</text>
</comment>
<dbReference type="InterPro" id="IPR001555">
    <property type="entry name" value="GART_AS"/>
</dbReference>
<dbReference type="AlphaFoldDB" id="E3T6V0"/>
<reference evidence="8" key="2">
    <citation type="journal article" date="2010" name="Appl. Environ. Microbiol.">
        <title>Comparative analysis of acidobacterial genomic fragments from terrestrial and aquatic metagenomic libraries, with emphasis on acidobacteria subdivision 6.</title>
        <authorList>
            <person name="Kielak A.M."/>
            <person name="van Veen J.A."/>
            <person name="Kowalchuk G.A."/>
        </authorList>
    </citation>
    <scope>NUCLEOTIDE SEQUENCE</scope>
</reference>
<proteinExistence type="inferred from homology"/>
<evidence type="ECO:0000313" key="8">
    <source>
        <dbReference type="EMBL" id="ADC36044.1"/>
    </source>
</evidence>
<dbReference type="NCBIfam" id="TIGR00639">
    <property type="entry name" value="PurN"/>
    <property type="match status" value="1"/>
</dbReference>
<dbReference type="CDD" id="cd08645">
    <property type="entry name" value="FMT_core_GART"/>
    <property type="match status" value="1"/>
</dbReference>
<dbReference type="HAMAP" id="MF_01930">
    <property type="entry name" value="PurN"/>
    <property type="match status" value="1"/>
</dbReference>
<feature type="binding site" evidence="6">
    <location>
        <begin position="18"/>
        <end position="20"/>
    </location>
    <ligand>
        <name>N(1)-(5-phospho-beta-D-ribosyl)glycinamide</name>
        <dbReference type="ChEBI" id="CHEBI:143788"/>
    </ligand>
</feature>
<feature type="active site" description="Proton donor" evidence="6">
    <location>
        <position position="115"/>
    </location>
</feature>
<dbReference type="GO" id="GO:0006189">
    <property type="term" value="P:'de novo' IMP biosynthetic process"/>
    <property type="evidence" value="ECO:0007669"/>
    <property type="project" value="UniProtKB-UniRule"/>
</dbReference>
<protein>
    <recommendedName>
        <fullName evidence="6">Phosphoribosylglycinamide formyltransferase</fullName>
        <ecNumber evidence="6">2.1.2.2</ecNumber>
    </recommendedName>
    <alternativeName>
        <fullName evidence="6">5'-phosphoribosylglycinamide transformylase</fullName>
    </alternativeName>
    <alternativeName>
        <fullName evidence="6">GAR transformylase</fullName>
        <shortName evidence="6">GART</shortName>
    </alternativeName>
</protein>
<reference evidence="8" key="1">
    <citation type="submission" date="2009-12" db="EMBL/GenBank/DDBJ databases">
        <authorList>
            <person name="Kielak A."/>
            <person name="van Veen J.A."/>
            <person name="Kowalchuk G.A."/>
        </authorList>
    </citation>
    <scope>NUCLEOTIDE SEQUENCE</scope>
</reference>
<dbReference type="PANTHER" id="PTHR43369:SF2">
    <property type="entry name" value="PHOSPHORIBOSYLGLYCINAMIDE FORMYLTRANSFERASE"/>
    <property type="match status" value="1"/>
</dbReference>
<feature type="domain" description="Formyl transferase N-terminal" evidence="7">
    <location>
        <begin position="10"/>
        <end position="188"/>
    </location>
</feature>
<dbReference type="PROSITE" id="PS00373">
    <property type="entry name" value="GART"/>
    <property type="match status" value="1"/>
</dbReference>
<sequence>MTPPTAPRSIGVLISGRGSNLQSIIEAIAARRLDATIAIVVSNRAEAPGLQRARAAGIDAVHLSPSDYPDREAYDRALADLLLARGVALVCLAGFMRLVGRPLLDAFPNRILNIHPSLLPSFPGLEAQRQALEHGVRVTGATVHLVNAELDAGPIVLQAAVPVLETDQVETLAARVLAEEHRLYPEAIAFMLEGGWTVVGRRLVRTVAS</sequence>
<comment type="similarity">
    <text evidence="4 6">Belongs to the GART family.</text>
</comment>
<evidence type="ECO:0000256" key="5">
    <source>
        <dbReference type="ARBA" id="ARBA00047664"/>
    </source>
</evidence>
<dbReference type="EMBL" id="GU260709">
    <property type="protein sequence ID" value="ADC36044.1"/>
    <property type="molecule type" value="Genomic_DNA"/>
</dbReference>
<dbReference type="GO" id="GO:0005829">
    <property type="term" value="C:cytosol"/>
    <property type="evidence" value="ECO:0007669"/>
    <property type="project" value="TreeGrafter"/>
</dbReference>
<evidence type="ECO:0000256" key="3">
    <source>
        <dbReference type="ARBA" id="ARBA00022755"/>
    </source>
</evidence>
<name>E3T6V0_9BACT</name>
<dbReference type="InterPro" id="IPR036477">
    <property type="entry name" value="Formyl_transf_N_sf"/>
</dbReference>
<dbReference type="InterPro" id="IPR004607">
    <property type="entry name" value="GART"/>
</dbReference>
<feature type="binding site" evidence="6">
    <location>
        <position position="71"/>
    </location>
    <ligand>
        <name>(6R)-10-formyltetrahydrofolate</name>
        <dbReference type="ChEBI" id="CHEBI:195366"/>
    </ligand>
</feature>
<dbReference type="UniPathway" id="UPA00074">
    <property type="reaction ID" value="UER00126"/>
</dbReference>
<evidence type="ECO:0000256" key="6">
    <source>
        <dbReference type="HAMAP-Rule" id="MF_01930"/>
    </source>
</evidence>
<organism evidence="8">
    <name type="scientific">uncultured bacterium 270</name>
    <dbReference type="NCBI Taxonomy" id="698387"/>
    <lineage>
        <taxon>Bacteria</taxon>
        <taxon>environmental samples</taxon>
    </lineage>
</organism>
<dbReference type="Pfam" id="PF00551">
    <property type="entry name" value="Formyl_trans_N"/>
    <property type="match status" value="1"/>
</dbReference>
<dbReference type="GO" id="GO:0004644">
    <property type="term" value="F:phosphoribosylglycinamide formyltransferase activity"/>
    <property type="evidence" value="ECO:0007669"/>
    <property type="project" value="UniProtKB-UniRule"/>
</dbReference>
<dbReference type="EC" id="2.1.2.2" evidence="6"/>
<comment type="catalytic activity">
    <reaction evidence="5 6">
        <text>N(1)-(5-phospho-beta-D-ribosyl)glycinamide + (6R)-10-formyltetrahydrofolate = N(2)-formyl-N(1)-(5-phospho-beta-D-ribosyl)glycinamide + (6S)-5,6,7,8-tetrahydrofolate + H(+)</text>
        <dbReference type="Rhea" id="RHEA:15053"/>
        <dbReference type="ChEBI" id="CHEBI:15378"/>
        <dbReference type="ChEBI" id="CHEBI:57453"/>
        <dbReference type="ChEBI" id="CHEBI:143788"/>
        <dbReference type="ChEBI" id="CHEBI:147286"/>
        <dbReference type="ChEBI" id="CHEBI:195366"/>
        <dbReference type="EC" id="2.1.2.2"/>
    </reaction>
</comment>
<evidence type="ECO:0000259" key="7">
    <source>
        <dbReference type="Pfam" id="PF00551"/>
    </source>
</evidence>
<feature type="site" description="Raises pKa of active site His" evidence="6">
    <location>
        <position position="151"/>
    </location>
</feature>
<comment type="pathway">
    <text evidence="1 6">Purine metabolism; IMP biosynthesis via de novo pathway; N(2)-formyl-N(1)-(5-phospho-D-ribosyl)glycinamide from N(1)-(5-phospho-D-ribosyl)glycinamide (10-formyl THF route): step 1/1.</text>
</comment>
<keyword evidence="3 6" id="KW-0658">Purine biosynthesis</keyword>
<gene>
    <name evidence="6" type="primary">purN</name>
</gene>
<dbReference type="SUPFAM" id="SSF53328">
    <property type="entry name" value="Formyltransferase"/>
    <property type="match status" value="1"/>
</dbReference>
<accession>E3T6V0</accession>